<dbReference type="KEGG" id="oih:OB0208"/>
<dbReference type="HOGENOM" id="CLU_199634_1_0_9"/>
<dbReference type="OrthoDB" id="2738462at2"/>
<evidence type="ECO:0000313" key="1">
    <source>
        <dbReference type="EMBL" id="BAC12164.1"/>
    </source>
</evidence>
<sequence length="65" mass="7728">MRLKDILIREDQLPYSTKEEDKPFIIVYSNGKTKMSYLPDHGETKIITHQGQVKRVRFDEGEEFK</sequence>
<dbReference type="InterPro" id="IPR035530">
    <property type="entry name" value="PBSX_XtrA"/>
</dbReference>
<evidence type="ECO:0000313" key="2">
    <source>
        <dbReference type="Proteomes" id="UP000000822"/>
    </source>
</evidence>
<dbReference type="EMBL" id="BA000028">
    <property type="protein sequence ID" value="BAC12164.1"/>
    <property type="molecule type" value="Genomic_DNA"/>
</dbReference>
<name>Q8ETQ0_OCEIH</name>
<dbReference type="STRING" id="221109.gene:10732405"/>
<protein>
    <submittedName>
        <fullName evidence="1">Hypothetical conserved protein</fullName>
    </submittedName>
</protein>
<dbReference type="RefSeq" id="WP_011064609.1">
    <property type="nucleotide sequence ID" value="NC_004193.1"/>
</dbReference>
<accession>Q8ETQ0</accession>
<dbReference type="Pfam" id="PF17356">
    <property type="entry name" value="PBSX_XtrA"/>
    <property type="match status" value="1"/>
</dbReference>
<keyword evidence="2" id="KW-1185">Reference proteome</keyword>
<reference evidence="1 2" key="2">
    <citation type="journal article" date="2002" name="Nucleic Acids Res.">
        <title>Genome sequence of Oceanobacillus iheyensis isolated from the Iheya Ridge and its unexpected adaptive capabilities to extreme environments.</title>
        <authorList>
            <person name="Takami H."/>
            <person name="Takaki Y."/>
            <person name="Uchiyama I."/>
        </authorList>
    </citation>
    <scope>NUCLEOTIDE SEQUENCE [LARGE SCALE GENOMIC DNA]</scope>
    <source>
        <strain evidence="2">DSM 14371 / CIP 107618 / JCM 11309 / KCTC 3954 / HTE831</strain>
    </source>
</reference>
<gene>
    <name evidence="1" type="ordered locus">OB0208</name>
</gene>
<dbReference type="eggNOG" id="ENOG5032Y2D">
    <property type="taxonomic scope" value="Bacteria"/>
</dbReference>
<reference evidence="1 2" key="1">
    <citation type="journal article" date="2001" name="FEMS Microbiol. Lett.">
        <title>Oceanobacillus iheyensis gen. nov., sp. nov., a deep-sea extremely halotolerant and alkaliphilic species isolated from a depth of 1050 m on the Iheya Ridge.</title>
        <authorList>
            <person name="Lu J."/>
            <person name="Nogi Y."/>
            <person name="Takami H."/>
        </authorList>
    </citation>
    <scope>NUCLEOTIDE SEQUENCE [LARGE SCALE GENOMIC DNA]</scope>
    <source>
        <strain evidence="2">DSM 14371 / CIP 107618 / JCM 11309 / KCTC 3954 / HTE831</strain>
    </source>
</reference>
<dbReference type="AlphaFoldDB" id="Q8ETQ0"/>
<dbReference type="Proteomes" id="UP000000822">
    <property type="component" value="Chromosome"/>
</dbReference>
<proteinExistence type="predicted"/>
<organism evidence="1 2">
    <name type="scientific">Oceanobacillus iheyensis (strain DSM 14371 / CIP 107618 / JCM 11309 / KCTC 3954 / HTE831)</name>
    <dbReference type="NCBI Taxonomy" id="221109"/>
    <lineage>
        <taxon>Bacteria</taxon>
        <taxon>Bacillati</taxon>
        <taxon>Bacillota</taxon>
        <taxon>Bacilli</taxon>
        <taxon>Bacillales</taxon>
        <taxon>Bacillaceae</taxon>
        <taxon>Oceanobacillus</taxon>
    </lineage>
</organism>